<dbReference type="InterPro" id="IPR012340">
    <property type="entry name" value="NA-bd_OB-fold"/>
</dbReference>
<accession>A0AAU9R6I9</accession>
<evidence type="ECO:0008006" key="3">
    <source>
        <dbReference type="Google" id="ProtNLM"/>
    </source>
</evidence>
<dbReference type="AlphaFoldDB" id="A0AAU9R6I9"/>
<reference evidence="1 2" key="1">
    <citation type="submission" date="2022-03" db="EMBL/GenBank/DDBJ databases">
        <authorList>
            <person name="Nunn A."/>
            <person name="Chopra R."/>
            <person name="Nunn A."/>
            <person name="Contreras Garrido A."/>
        </authorList>
    </citation>
    <scope>NUCLEOTIDE SEQUENCE [LARGE SCALE GENOMIC DNA]</scope>
</reference>
<dbReference type="Proteomes" id="UP000836841">
    <property type="component" value="Chromosome 1"/>
</dbReference>
<name>A0AAU9R6I9_THLAR</name>
<dbReference type="PANTHER" id="PTHR47165">
    <property type="entry name" value="OS03G0429900 PROTEIN"/>
    <property type="match status" value="1"/>
</dbReference>
<sequence>MSFVSINMEGHDLGTLLPTSISLHKLALGKSNQNITVRLLRSWKDTLIQASIYHRRIHRFKSLLKDGNLYFLSDFEVVPSYGHYKITDSELLIRFTDTTQLLEVPDDAIAIKEEKFRLHTYSELEALADTNLQLVDIVGQIIQVQGSNLEDSTSTQKIVVGLLIQNGVKIRITLWDGQSSAFRQLFRNTKRKCSVIVMTSLNPKKFAGKLQLSSSGSTKFYIDYGLEVVKTFMGSLGIKDGDSDVATVDEERRMTNRKLNRTETSLQCYNCSDEDAIGILRFRVEIEVQCGVATTKFVLSDKDVRKLTNTTAEDIIASQLDFQKPDEKDEKEENQSPDLIPECLRRLIGKTMEFQVKITKYNFRTSLQTFTVTRVVSEKPEVTSADTIQTIEGGQTSEGEEHVSDEKLIMVEIKTENSEELLDFENGVGHLAKKKRTM</sequence>
<protein>
    <recommendedName>
        <fullName evidence="3">Replication protein A OB domain-containing protein</fullName>
    </recommendedName>
</protein>
<dbReference type="SUPFAM" id="SSF50249">
    <property type="entry name" value="Nucleic acid-binding proteins"/>
    <property type="match status" value="3"/>
</dbReference>
<dbReference type="CDD" id="cd04480">
    <property type="entry name" value="RPA1_DBD_A_like"/>
    <property type="match status" value="1"/>
</dbReference>
<proteinExistence type="predicted"/>
<dbReference type="PANTHER" id="PTHR47165:SF4">
    <property type="entry name" value="OS03G0429900 PROTEIN"/>
    <property type="match status" value="1"/>
</dbReference>
<evidence type="ECO:0000313" key="1">
    <source>
        <dbReference type="EMBL" id="CAH2033501.1"/>
    </source>
</evidence>
<gene>
    <name evidence="1" type="ORF">TAV2_LOCUS1298</name>
</gene>
<organism evidence="1 2">
    <name type="scientific">Thlaspi arvense</name>
    <name type="common">Field penny-cress</name>
    <dbReference type="NCBI Taxonomy" id="13288"/>
    <lineage>
        <taxon>Eukaryota</taxon>
        <taxon>Viridiplantae</taxon>
        <taxon>Streptophyta</taxon>
        <taxon>Embryophyta</taxon>
        <taxon>Tracheophyta</taxon>
        <taxon>Spermatophyta</taxon>
        <taxon>Magnoliopsida</taxon>
        <taxon>eudicotyledons</taxon>
        <taxon>Gunneridae</taxon>
        <taxon>Pentapetalae</taxon>
        <taxon>rosids</taxon>
        <taxon>malvids</taxon>
        <taxon>Brassicales</taxon>
        <taxon>Brassicaceae</taxon>
        <taxon>Thlaspideae</taxon>
        <taxon>Thlaspi</taxon>
    </lineage>
</organism>
<dbReference type="Gene3D" id="2.40.50.140">
    <property type="entry name" value="Nucleic acid-binding proteins"/>
    <property type="match status" value="3"/>
</dbReference>
<evidence type="ECO:0000313" key="2">
    <source>
        <dbReference type="Proteomes" id="UP000836841"/>
    </source>
</evidence>
<keyword evidence="2" id="KW-1185">Reference proteome</keyword>
<dbReference type="EMBL" id="OU466857">
    <property type="protein sequence ID" value="CAH2033501.1"/>
    <property type="molecule type" value="Genomic_DNA"/>
</dbReference>